<dbReference type="SMART" id="SM00987">
    <property type="entry name" value="UreE_C"/>
    <property type="match status" value="1"/>
</dbReference>
<evidence type="ECO:0000256" key="7">
    <source>
        <dbReference type="ARBA" id="ARBA00023204"/>
    </source>
</evidence>
<comment type="similarity">
    <text evidence="8">Belongs to the uracil-DNA glycosylase (UDG) superfamily. Type 5 (UDGb) family.</text>
</comment>
<evidence type="ECO:0000256" key="2">
    <source>
        <dbReference type="ARBA" id="ARBA00022723"/>
    </source>
</evidence>
<dbReference type="SUPFAM" id="SSF52141">
    <property type="entry name" value="Uracil-DNA glycosylase-like"/>
    <property type="match status" value="1"/>
</dbReference>
<accession>U2FR42</accession>
<dbReference type="EMBL" id="AFNV02000018">
    <property type="protein sequence ID" value="ERJ18534.1"/>
    <property type="molecule type" value="Genomic_DNA"/>
</dbReference>
<keyword evidence="1" id="KW-0004">4Fe-4S</keyword>
<organism evidence="11 12">
    <name type="scientific">Salinisphaera shabanensis E1L3A</name>
    <dbReference type="NCBI Taxonomy" id="1033802"/>
    <lineage>
        <taxon>Bacteria</taxon>
        <taxon>Pseudomonadati</taxon>
        <taxon>Pseudomonadota</taxon>
        <taxon>Gammaproteobacteria</taxon>
        <taxon>Salinisphaerales</taxon>
        <taxon>Salinisphaeraceae</taxon>
        <taxon>Salinisphaera</taxon>
    </lineage>
</organism>
<protein>
    <recommendedName>
        <fullName evidence="9">Type-5 uracil-DNA glycosylase</fullName>
    </recommendedName>
</protein>
<evidence type="ECO:0000313" key="11">
    <source>
        <dbReference type="EMBL" id="ERJ18534.1"/>
    </source>
</evidence>
<keyword evidence="11" id="KW-0326">Glycosidase</keyword>
<dbReference type="GO" id="GO:0006284">
    <property type="term" value="P:base-excision repair"/>
    <property type="evidence" value="ECO:0007669"/>
    <property type="project" value="InterPro"/>
</dbReference>
<keyword evidence="12" id="KW-1185">Reference proteome</keyword>
<dbReference type="RefSeq" id="WP_021031757.1">
    <property type="nucleotide sequence ID" value="NZ_AFNV02000018.1"/>
</dbReference>
<feature type="domain" description="Uracil-DNA glycosylase-like" evidence="10">
    <location>
        <begin position="34"/>
        <end position="198"/>
    </location>
</feature>
<dbReference type="InterPro" id="IPR044147">
    <property type="entry name" value="UdgB-like"/>
</dbReference>
<evidence type="ECO:0000256" key="8">
    <source>
        <dbReference type="ARBA" id="ARBA00023779"/>
    </source>
</evidence>
<evidence type="ECO:0000313" key="12">
    <source>
        <dbReference type="Proteomes" id="UP000006242"/>
    </source>
</evidence>
<dbReference type="Proteomes" id="UP000006242">
    <property type="component" value="Unassembled WGS sequence"/>
</dbReference>
<dbReference type="GO" id="GO:0004844">
    <property type="term" value="F:uracil DNA N-glycosylase activity"/>
    <property type="evidence" value="ECO:0007669"/>
    <property type="project" value="InterPro"/>
</dbReference>
<evidence type="ECO:0000256" key="4">
    <source>
        <dbReference type="ARBA" id="ARBA00022801"/>
    </source>
</evidence>
<keyword evidence="3" id="KW-0227">DNA damage</keyword>
<keyword evidence="4 11" id="KW-0378">Hydrolase</keyword>
<dbReference type="InterPro" id="IPR036895">
    <property type="entry name" value="Uracil-DNA_glycosylase-like_sf"/>
</dbReference>
<sequence>MIAPPADCARCPRLVALRERVRDEFPAYHAAPVRSFGPATARLLVVGLAPALHGANASGRPFTGDQSGALIYRALFDYGFASRPEATGAGDGLELDDCRITNVVKCLPPQNKPVAAEVNACNPFLASELVAPRVLLVLGGVAHKAVVRALGARQRDFVFGHGVEHALGGGRMLIDSYHCSRYNVNTKRLTEAMFAKVFARARDYVDGRVLPARVAAP</sequence>
<keyword evidence="5" id="KW-0408">Iron</keyword>
<gene>
    <name evidence="11" type="ORF">SSPSH_002640</name>
</gene>
<dbReference type="SMART" id="SM00986">
    <property type="entry name" value="UDG"/>
    <property type="match status" value="1"/>
</dbReference>
<comment type="caution">
    <text evidence="11">The sequence shown here is derived from an EMBL/GenBank/DDBJ whole genome shotgun (WGS) entry which is preliminary data.</text>
</comment>
<dbReference type="GO" id="GO:0033958">
    <property type="term" value="F:DNA-deoxyinosine glycosylase activity"/>
    <property type="evidence" value="ECO:0007669"/>
    <property type="project" value="InterPro"/>
</dbReference>
<dbReference type="STRING" id="1033802.SSPSH_002640"/>
<dbReference type="Gene3D" id="3.40.470.10">
    <property type="entry name" value="Uracil-DNA glycosylase-like domain"/>
    <property type="match status" value="1"/>
</dbReference>
<dbReference type="eggNOG" id="COG1573">
    <property type="taxonomic scope" value="Bacteria"/>
</dbReference>
<dbReference type="Pfam" id="PF03167">
    <property type="entry name" value="UDG"/>
    <property type="match status" value="1"/>
</dbReference>
<evidence type="ECO:0000259" key="10">
    <source>
        <dbReference type="SMART" id="SM00986"/>
    </source>
</evidence>
<proteinExistence type="inferred from homology"/>
<dbReference type="PANTHER" id="PTHR33693:SF3">
    <property type="entry name" value="TYPE-5 URACIL-DNA GLYCOSYLASE"/>
    <property type="match status" value="1"/>
</dbReference>
<dbReference type="GO" id="GO:0051539">
    <property type="term" value="F:4 iron, 4 sulfur cluster binding"/>
    <property type="evidence" value="ECO:0007669"/>
    <property type="project" value="UniProtKB-KW"/>
</dbReference>
<dbReference type="InterPro" id="IPR005122">
    <property type="entry name" value="Uracil-DNA_glycosylase-like"/>
</dbReference>
<evidence type="ECO:0000256" key="6">
    <source>
        <dbReference type="ARBA" id="ARBA00023014"/>
    </source>
</evidence>
<dbReference type="PANTHER" id="PTHR33693">
    <property type="entry name" value="TYPE-5 URACIL-DNA GLYCOSYLASE"/>
    <property type="match status" value="1"/>
</dbReference>
<evidence type="ECO:0000256" key="5">
    <source>
        <dbReference type="ARBA" id="ARBA00023004"/>
    </source>
</evidence>
<keyword evidence="2" id="KW-0479">Metal-binding</keyword>
<evidence type="ECO:0000256" key="9">
    <source>
        <dbReference type="ARBA" id="ARBA00023887"/>
    </source>
</evidence>
<keyword evidence="6" id="KW-0411">Iron-sulfur</keyword>
<dbReference type="AlphaFoldDB" id="U2FR42"/>
<dbReference type="InterPro" id="IPR051536">
    <property type="entry name" value="UDG_Type-4/5"/>
</dbReference>
<evidence type="ECO:0000256" key="3">
    <source>
        <dbReference type="ARBA" id="ARBA00022763"/>
    </source>
</evidence>
<dbReference type="GO" id="GO:0046872">
    <property type="term" value="F:metal ion binding"/>
    <property type="evidence" value="ECO:0007669"/>
    <property type="project" value="UniProtKB-KW"/>
</dbReference>
<dbReference type="CDD" id="cd10031">
    <property type="entry name" value="UDG-F5_TTUDGB_like"/>
    <property type="match status" value="1"/>
</dbReference>
<name>U2FR42_9GAMM</name>
<dbReference type="OrthoDB" id="5290748at2"/>
<reference evidence="11 12" key="2">
    <citation type="journal article" date="2013" name="PLoS ONE">
        <title>INDIGO - INtegrated Data Warehouse of MIcrobial GenOmes with Examples from the Red Sea Extremophiles.</title>
        <authorList>
            <person name="Alam I."/>
            <person name="Antunes A."/>
            <person name="Kamau A.A."/>
            <person name="Ba Alawi W."/>
            <person name="Kalkatawi M."/>
            <person name="Stingl U."/>
            <person name="Bajic V.B."/>
        </authorList>
    </citation>
    <scope>NUCLEOTIDE SEQUENCE [LARGE SCALE GENOMIC DNA]</scope>
    <source>
        <strain evidence="11 12">E1L3A</strain>
    </source>
</reference>
<reference evidence="11 12" key="1">
    <citation type="journal article" date="2011" name="J. Bacteriol.">
        <title>Genome sequence of Salinisphaera shabanensis, a gammaproteobacterium from the harsh, variable environment of the brine-seawater interface of the Shaban Deep in the Red Sea.</title>
        <authorList>
            <person name="Antunes A."/>
            <person name="Alam I."/>
            <person name="Bajic V.B."/>
            <person name="Stingl U."/>
        </authorList>
    </citation>
    <scope>NUCLEOTIDE SEQUENCE [LARGE SCALE GENOMIC DNA]</scope>
    <source>
        <strain evidence="11 12">E1L3A</strain>
    </source>
</reference>
<evidence type="ECO:0000256" key="1">
    <source>
        <dbReference type="ARBA" id="ARBA00022485"/>
    </source>
</evidence>
<keyword evidence="7" id="KW-0234">DNA repair</keyword>